<dbReference type="InterPro" id="IPR052021">
    <property type="entry name" value="Type-I_RS_S_subunit"/>
</dbReference>
<dbReference type="InterPro" id="IPR000055">
    <property type="entry name" value="Restrct_endonuc_typeI_TRD"/>
</dbReference>
<dbReference type="CDD" id="cd17262">
    <property type="entry name" value="RMtype1_S_Aco12261I-TRD2-CR2"/>
    <property type="match status" value="1"/>
</dbReference>
<evidence type="ECO:0000259" key="4">
    <source>
        <dbReference type="Pfam" id="PF01420"/>
    </source>
</evidence>
<evidence type="ECO:0000256" key="3">
    <source>
        <dbReference type="ARBA" id="ARBA00023125"/>
    </source>
</evidence>
<dbReference type="Gene3D" id="3.90.220.20">
    <property type="entry name" value="DNA methylase specificity domains"/>
    <property type="match status" value="2"/>
</dbReference>
<comment type="caution">
    <text evidence="5">The sequence shown here is derived from an EMBL/GenBank/DDBJ whole genome shotgun (WGS) entry which is preliminary data.</text>
</comment>
<dbReference type="PANTHER" id="PTHR30408">
    <property type="entry name" value="TYPE-1 RESTRICTION ENZYME ECOKI SPECIFICITY PROTEIN"/>
    <property type="match status" value="1"/>
</dbReference>
<sequence length="401" mass="45659">MTKQSIPNIRFKEFNEQWRVSIVDDLTKRFDNLRVPITASERVSGETPYYGANGIQDYVKGFTHEGEYVLIAEDGANNLKNYPVHYVNGKVWVNNHAHVLSGNKDKLSTLFLKNRLQSINFEKYLVGGGRAKLNADILMKISLYLPSLPEQSAIGSLFATLDDLLSAYKDNLANYQSFKRTMLSKMFPKNGQKVPEIRLAGFEGEWEKVQLGDVLLSMKSGLSRELSSEDIGLPVIRANNISRGILDLNNNIKYWYVKDPKGANTANYLVHKNDILVNFINSEAKMGTSTIVSEEPIRDTIYTTNILKLSVKAEFEAYFIFLETFRPVYKNYIKSITKPAVNQASFTTVDFKKYTFLFPSLPEQRAIGAFFTNLDDLIASYQTKIENLETLKKKLLQEMFV</sequence>
<keyword evidence="5" id="KW-0378">Hydrolase</keyword>
<dbReference type="PANTHER" id="PTHR30408:SF12">
    <property type="entry name" value="TYPE I RESTRICTION ENZYME MJAVIII SPECIFICITY SUBUNIT"/>
    <property type="match status" value="1"/>
</dbReference>
<dbReference type="Proteomes" id="UP001519296">
    <property type="component" value="Unassembled WGS sequence"/>
</dbReference>
<keyword evidence="5" id="KW-0255">Endonuclease</keyword>
<name>A0ABS5B1C7_9STRE</name>
<evidence type="ECO:0000313" key="5">
    <source>
        <dbReference type="EMBL" id="MBP2622636.1"/>
    </source>
</evidence>
<dbReference type="CDD" id="cd17517">
    <property type="entry name" value="RMtype1_S_EcoKI_StySPI-TRD2-CR2_like"/>
    <property type="match status" value="1"/>
</dbReference>
<dbReference type="Pfam" id="PF01420">
    <property type="entry name" value="Methylase_S"/>
    <property type="match status" value="2"/>
</dbReference>
<evidence type="ECO:0000256" key="2">
    <source>
        <dbReference type="ARBA" id="ARBA00022747"/>
    </source>
</evidence>
<protein>
    <submittedName>
        <fullName evidence="5">Restriction endonuclease subunit S</fullName>
    </submittedName>
</protein>
<organism evidence="5 6">
    <name type="scientific">Streptococcus oricebi</name>
    <dbReference type="NCBI Taxonomy" id="1547447"/>
    <lineage>
        <taxon>Bacteria</taxon>
        <taxon>Bacillati</taxon>
        <taxon>Bacillota</taxon>
        <taxon>Bacilli</taxon>
        <taxon>Lactobacillales</taxon>
        <taxon>Streptococcaceae</taxon>
        <taxon>Streptococcus</taxon>
    </lineage>
</organism>
<dbReference type="GO" id="GO:0004519">
    <property type="term" value="F:endonuclease activity"/>
    <property type="evidence" value="ECO:0007669"/>
    <property type="project" value="UniProtKB-KW"/>
</dbReference>
<comment type="similarity">
    <text evidence="1">Belongs to the type-I restriction system S methylase family.</text>
</comment>
<proteinExistence type="inferred from homology"/>
<keyword evidence="2" id="KW-0680">Restriction system</keyword>
<evidence type="ECO:0000256" key="1">
    <source>
        <dbReference type="ARBA" id="ARBA00010923"/>
    </source>
</evidence>
<evidence type="ECO:0000313" key="6">
    <source>
        <dbReference type="Proteomes" id="UP001519296"/>
    </source>
</evidence>
<dbReference type="InterPro" id="IPR044946">
    <property type="entry name" value="Restrct_endonuc_typeI_TRD_sf"/>
</dbReference>
<feature type="domain" description="Type I restriction modification DNA specificity" evidence="4">
    <location>
        <begin position="205"/>
        <end position="389"/>
    </location>
</feature>
<keyword evidence="3" id="KW-0238">DNA-binding</keyword>
<reference evidence="5 6" key="1">
    <citation type="submission" date="2018-02" db="EMBL/GenBank/DDBJ databases">
        <title>Draft genome sequence of Streptococcus oricebi CCUG 70868T type strain.</title>
        <authorList>
            <person name="Mendez V."/>
            <person name="Salva-Serra F."/>
            <person name="Jaen-Luchoro D."/>
            <person name="Gonzales-Siles L."/>
            <person name="Karlsson R."/>
            <person name="Engstrom-Jakobsson H."/>
            <person name="Busquets A."/>
            <person name="Gomila M."/>
            <person name="Pineiro-Iglesias B."/>
            <person name="Bennasar-Figueras A."/>
            <person name="Seeger M."/>
            <person name="Moore E."/>
        </authorList>
    </citation>
    <scope>NUCLEOTIDE SEQUENCE [LARGE SCALE GENOMIC DNA]</scope>
    <source>
        <strain evidence="5 6">CCUG 70868</strain>
    </source>
</reference>
<feature type="domain" description="Type I restriction modification DNA specificity" evidence="4">
    <location>
        <begin position="15"/>
        <end position="163"/>
    </location>
</feature>
<dbReference type="EMBL" id="PRDG01000001">
    <property type="protein sequence ID" value="MBP2622636.1"/>
    <property type="molecule type" value="Genomic_DNA"/>
</dbReference>
<gene>
    <name evidence="5" type="ORF">C4K46_01630</name>
</gene>
<accession>A0ABS5B1C7</accession>
<dbReference type="SUPFAM" id="SSF116734">
    <property type="entry name" value="DNA methylase specificity domain"/>
    <property type="match status" value="2"/>
</dbReference>
<dbReference type="RefSeq" id="WP_209626688.1">
    <property type="nucleotide sequence ID" value="NZ_PRDG01000001.1"/>
</dbReference>
<keyword evidence="6" id="KW-1185">Reference proteome</keyword>
<keyword evidence="5" id="KW-0540">Nuclease</keyword>